<keyword evidence="9 10" id="KW-0539">Nucleus</keyword>
<name>H2APT4_KAZAF</name>
<feature type="compositionally biased region" description="Acidic residues" evidence="11">
    <location>
        <begin position="213"/>
        <end position="228"/>
    </location>
</feature>
<dbReference type="PANTHER" id="PTHR12595:SF0">
    <property type="entry name" value="ADENYLATE KINASE ISOENZYME 6"/>
    <property type="match status" value="1"/>
</dbReference>
<dbReference type="GO" id="GO:0034599">
    <property type="term" value="P:cellular response to oxidative stress"/>
    <property type="evidence" value="ECO:0007669"/>
    <property type="project" value="EnsemblFungi"/>
</dbReference>
<keyword evidence="2 10" id="KW-0963">Cytoplasm</keyword>
<evidence type="ECO:0000313" key="12">
    <source>
        <dbReference type="EMBL" id="CCF56384.1"/>
    </source>
</evidence>
<dbReference type="Pfam" id="PF13238">
    <property type="entry name" value="AAA_18"/>
    <property type="match status" value="1"/>
</dbReference>
<comment type="catalytic activity">
    <reaction evidence="1 10">
        <text>AMP + ATP = 2 ADP</text>
        <dbReference type="Rhea" id="RHEA:12973"/>
        <dbReference type="ChEBI" id="CHEBI:30616"/>
        <dbReference type="ChEBI" id="CHEBI:456215"/>
        <dbReference type="ChEBI" id="CHEBI:456216"/>
        <dbReference type="EC" id="2.7.4.3"/>
    </reaction>
</comment>
<dbReference type="InterPro" id="IPR020618">
    <property type="entry name" value="Adenyl_kinase_AK6"/>
</dbReference>
<evidence type="ECO:0000256" key="9">
    <source>
        <dbReference type="ARBA" id="ARBA00023242"/>
    </source>
</evidence>
<dbReference type="PANTHER" id="PTHR12595">
    <property type="entry name" value="POS9-ACTIVATING FACTOR FAP7-RELATED"/>
    <property type="match status" value="1"/>
</dbReference>
<feature type="region of interest" description="Disordered" evidence="11">
    <location>
        <begin position="184"/>
        <end position="228"/>
    </location>
</feature>
<gene>
    <name evidence="12" type="primary">KAFR0B00860</name>
    <name evidence="12" type="ORF">KAFR_0B00860</name>
</gene>
<keyword evidence="7 10" id="KW-0418">Kinase</keyword>
<dbReference type="FunCoup" id="H2APT4">
    <property type="interactions" value="885"/>
</dbReference>
<evidence type="ECO:0000256" key="10">
    <source>
        <dbReference type="HAMAP-Rule" id="MF_03173"/>
    </source>
</evidence>
<feature type="region of interest" description="NMPbind" evidence="10">
    <location>
        <begin position="43"/>
        <end position="66"/>
    </location>
</feature>
<dbReference type="InterPro" id="IPR027417">
    <property type="entry name" value="P-loop_NTPase"/>
</dbReference>
<dbReference type="AlphaFoldDB" id="H2APT4"/>
<dbReference type="GO" id="GO:0005737">
    <property type="term" value="C:cytoplasm"/>
    <property type="evidence" value="ECO:0007669"/>
    <property type="project" value="UniProtKB-SubCell"/>
</dbReference>
<dbReference type="Proteomes" id="UP000005220">
    <property type="component" value="Chromosome 2"/>
</dbReference>
<keyword evidence="8 10" id="KW-0067">ATP-binding</keyword>
<comment type="function">
    <text evidence="10">Broad-specificity nucleoside monophosphate (NMP) kinase that catalyzes the reversible transfer of the terminal phosphate group between nucleoside triphosphates and monophosphates. Has also ATPase activity. Involved in the late cytoplasmic maturation steps of the 40S ribosomal particles, specifically 18S rRNA maturation. While NMP activity is not required for ribosome maturation, ATPase activity is. Associates transiently with small ribosomal subunit protein uS11. ATP hydrolysis breaks the interaction with uS11. May temporarily remove uS11 from the ribosome to enable a conformational change of the ribosomal RNA that is needed for the final maturation step of the small ribosomal subunit. Its NMP activity may have a role in nuclear energy homeostasis.</text>
</comment>
<evidence type="ECO:0000256" key="7">
    <source>
        <dbReference type="ARBA" id="ARBA00022777"/>
    </source>
</evidence>
<feature type="binding site" evidence="10">
    <location>
        <position position="24"/>
    </location>
    <ligand>
        <name>ATP</name>
        <dbReference type="ChEBI" id="CHEBI:30616"/>
    </ligand>
</feature>
<accession>H2APT4</accession>
<comment type="catalytic activity">
    <reaction evidence="10">
        <text>ATP + H2O = ADP + phosphate + H(+)</text>
        <dbReference type="Rhea" id="RHEA:13065"/>
        <dbReference type="ChEBI" id="CHEBI:15377"/>
        <dbReference type="ChEBI" id="CHEBI:15378"/>
        <dbReference type="ChEBI" id="CHEBI:30616"/>
        <dbReference type="ChEBI" id="CHEBI:43474"/>
        <dbReference type="ChEBI" id="CHEBI:456216"/>
    </reaction>
</comment>
<keyword evidence="3 10" id="KW-0690">Ribosome biogenesis</keyword>
<comment type="subcellular location">
    <subcellularLocation>
        <location evidence="10">Cytoplasm</location>
    </subcellularLocation>
    <subcellularLocation>
        <location evidence="10">Nucleus</location>
    </subcellularLocation>
</comment>
<evidence type="ECO:0000256" key="6">
    <source>
        <dbReference type="ARBA" id="ARBA00022741"/>
    </source>
</evidence>
<evidence type="ECO:0000256" key="11">
    <source>
        <dbReference type="SAM" id="MobiDB-lite"/>
    </source>
</evidence>
<protein>
    <recommendedName>
        <fullName evidence="10">Adenylate kinase isoenzyme 6 homolog</fullName>
        <shortName evidence="10">AK6</shortName>
        <ecNumber evidence="10">2.7.4.3</ecNumber>
    </recommendedName>
    <alternativeName>
        <fullName evidence="10">Dual activity adenylate kinase/ATPase</fullName>
        <shortName evidence="10">AK/ATPase</shortName>
    </alternativeName>
</protein>
<dbReference type="KEGG" id="kaf:KAFR_0B00860"/>
<comment type="caution">
    <text evidence="10">Lacks conserved residue(s) required for the propagation of feature annotation.</text>
</comment>
<feature type="binding site" evidence="10">
    <location>
        <position position="26"/>
    </location>
    <ligand>
        <name>ATP</name>
        <dbReference type="ChEBI" id="CHEBI:30616"/>
    </ligand>
</feature>
<feature type="binding site" evidence="10">
    <location>
        <position position="27"/>
    </location>
    <ligand>
        <name>ATP</name>
        <dbReference type="ChEBI" id="CHEBI:30616"/>
    </ligand>
</feature>
<feature type="binding site" evidence="10">
    <location>
        <position position="25"/>
    </location>
    <ligand>
        <name>ATP</name>
        <dbReference type="ChEBI" id="CHEBI:30616"/>
    </ligand>
</feature>
<keyword evidence="13" id="KW-1185">Reference proteome</keyword>
<evidence type="ECO:0000256" key="5">
    <source>
        <dbReference type="ARBA" id="ARBA00022679"/>
    </source>
</evidence>
<evidence type="ECO:0000313" key="13">
    <source>
        <dbReference type="Proteomes" id="UP000005220"/>
    </source>
</evidence>
<evidence type="ECO:0000256" key="4">
    <source>
        <dbReference type="ARBA" id="ARBA00022552"/>
    </source>
</evidence>
<dbReference type="STRING" id="1071382.H2APT4"/>
<reference evidence="12 13" key="1">
    <citation type="journal article" date="2011" name="Proc. Natl. Acad. Sci. U.S.A.">
        <title>Evolutionary erosion of yeast sex chromosomes by mating-type switching accidents.</title>
        <authorList>
            <person name="Gordon J.L."/>
            <person name="Armisen D."/>
            <person name="Proux-Wera E."/>
            <person name="Oheigeartaigh S.S."/>
            <person name="Byrne K.P."/>
            <person name="Wolfe K.H."/>
        </authorList>
    </citation>
    <scope>NUCLEOTIDE SEQUENCE [LARGE SCALE GENOMIC DNA]</scope>
    <source>
        <strain evidence="13">ATCC 22294 / BCRC 22015 / CBS 2517 / CECT 1963 / NBRC 1671 / NRRL Y-8276</strain>
    </source>
</reference>
<dbReference type="eggNOG" id="KOG3347">
    <property type="taxonomic scope" value="Eukaryota"/>
</dbReference>
<dbReference type="HAMAP" id="MF_00039">
    <property type="entry name" value="Adenylate_kinase_AK6"/>
    <property type="match status" value="1"/>
</dbReference>
<evidence type="ECO:0000256" key="1">
    <source>
        <dbReference type="ARBA" id="ARBA00000582"/>
    </source>
</evidence>
<dbReference type="GO" id="GO:0016887">
    <property type="term" value="F:ATP hydrolysis activity"/>
    <property type="evidence" value="ECO:0007669"/>
    <property type="project" value="UniProtKB-UniRule"/>
</dbReference>
<dbReference type="HOGENOM" id="CLU_079096_3_0_1"/>
<proteinExistence type="inferred from homology"/>
<keyword evidence="4 10" id="KW-0698">rRNA processing</keyword>
<dbReference type="GO" id="GO:0005634">
    <property type="term" value="C:nucleus"/>
    <property type="evidence" value="ECO:0007669"/>
    <property type="project" value="UniProtKB-SubCell"/>
</dbReference>
<dbReference type="InParanoid" id="H2APT4"/>
<dbReference type="Gene3D" id="3.40.50.300">
    <property type="entry name" value="P-loop containing nucleotide triphosphate hydrolases"/>
    <property type="match status" value="1"/>
</dbReference>
<feature type="binding site" evidence="10">
    <location>
        <position position="22"/>
    </location>
    <ligand>
        <name>ATP</name>
        <dbReference type="ChEBI" id="CHEBI:30616"/>
    </ligand>
</feature>
<dbReference type="EMBL" id="HE650822">
    <property type="protein sequence ID" value="CCF56384.1"/>
    <property type="molecule type" value="Genomic_DNA"/>
</dbReference>
<comment type="similarity">
    <text evidence="10">Belongs to the adenylate kinase family. AK6 subfamily.</text>
</comment>
<dbReference type="GO" id="GO:0000462">
    <property type="term" value="P:maturation of SSU-rRNA from tricistronic rRNA transcript (SSU-rRNA, 5.8S rRNA, LSU-rRNA)"/>
    <property type="evidence" value="ECO:0007669"/>
    <property type="project" value="EnsemblFungi"/>
</dbReference>
<dbReference type="GeneID" id="13882608"/>
<dbReference type="EC" id="2.7.4.3" evidence="10"/>
<dbReference type="RefSeq" id="XP_003955519.1">
    <property type="nucleotide sequence ID" value="XM_003955470.1"/>
</dbReference>
<evidence type="ECO:0000256" key="8">
    <source>
        <dbReference type="ARBA" id="ARBA00022840"/>
    </source>
</evidence>
<dbReference type="SUPFAM" id="SSF52540">
    <property type="entry name" value="P-loop containing nucleoside triphosphate hydrolases"/>
    <property type="match status" value="1"/>
</dbReference>
<feature type="binding site" evidence="10">
    <location>
        <position position="119"/>
    </location>
    <ligand>
        <name>ATP</name>
        <dbReference type="ChEBI" id="CHEBI:30616"/>
    </ligand>
</feature>
<keyword evidence="5 10" id="KW-0808">Transferase</keyword>
<evidence type="ECO:0000256" key="2">
    <source>
        <dbReference type="ARBA" id="ARBA00022490"/>
    </source>
</evidence>
<feature type="region of interest" description="LID" evidence="10">
    <location>
        <begin position="118"/>
        <end position="128"/>
    </location>
</feature>
<organism evidence="12 13">
    <name type="scientific">Kazachstania africana (strain ATCC 22294 / BCRC 22015 / CBS 2517 / CECT 1963 / NBRC 1671 / NRRL Y-8276)</name>
    <name type="common">Yeast</name>
    <name type="synonym">Kluyveromyces africanus</name>
    <dbReference type="NCBI Taxonomy" id="1071382"/>
    <lineage>
        <taxon>Eukaryota</taxon>
        <taxon>Fungi</taxon>
        <taxon>Dikarya</taxon>
        <taxon>Ascomycota</taxon>
        <taxon>Saccharomycotina</taxon>
        <taxon>Saccharomycetes</taxon>
        <taxon>Saccharomycetales</taxon>
        <taxon>Saccharomycetaceae</taxon>
        <taxon>Kazachstania</taxon>
    </lineage>
</organism>
<comment type="subunit">
    <text evidence="10">Interacts with small ribosomal subunit protein uS11. Not a structural component of 43S pre-ribosomes, but transiently interacts with them by binding to uS11.</text>
</comment>
<sequence length="228" mass="26106">MVTETKESRRYSPNLLVTGTPGCGKSTTCELLMRRLPDYTYFNISEFAEKHKCYDGYDESRKSHIVDDDKLLDELEPLLRRGKSIIDWHVNDVFPERLIDLVVVLRCDNSILFDRLHGRGYHESKIQENLDAEIMGVVLQDALDSYEQEIVVELQSNSTEEMDANVERIVAWQEMWLTQHKNGVTNEYQGELPKDSNSDEEQQEESSASSDESSSDESETAEEDAGSN</sequence>
<evidence type="ECO:0000256" key="3">
    <source>
        <dbReference type="ARBA" id="ARBA00022517"/>
    </source>
</evidence>
<dbReference type="GO" id="GO:0004017">
    <property type="term" value="F:AMP kinase activity"/>
    <property type="evidence" value="ECO:0007669"/>
    <property type="project" value="UniProtKB-UniRule"/>
</dbReference>
<dbReference type="GO" id="GO:0005524">
    <property type="term" value="F:ATP binding"/>
    <property type="evidence" value="ECO:0007669"/>
    <property type="project" value="UniProtKB-KW"/>
</dbReference>
<dbReference type="OrthoDB" id="10251185at2759"/>
<dbReference type="FunFam" id="3.40.50.300:FF:000372">
    <property type="entry name" value="Adenylate kinase isoenzyme 6 homolog"/>
    <property type="match status" value="1"/>
</dbReference>
<keyword evidence="6 10" id="KW-0547">Nucleotide-binding</keyword>